<evidence type="ECO:0000256" key="5">
    <source>
        <dbReference type="PIRSR" id="PIRSR000699-1"/>
    </source>
</evidence>
<dbReference type="PANTHER" id="PTHR34382:SF7">
    <property type="entry name" value="PTS SYSTEM N,N'-DIACETYLCHITOBIOSE-SPECIFIC EIIA COMPONENT"/>
    <property type="match status" value="1"/>
</dbReference>
<dbReference type="PIRSF" id="PIRSF000699">
    <property type="entry name" value="PTS_IILac_III"/>
    <property type="match status" value="1"/>
</dbReference>
<evidence type="ECO:0000256" key="7">
    <source>
        <dbReference type="PROSITE-ProRule" id="PRU00418"/>
    </source>
</evidence>
<gene>
    <name evidence="8" type="ORF">ATN88_19755</name>
</gene>
<keyword evidence="4" id="KW-0598">Phosphotransferase system</keyword>
<organism evidence="8 9">
    <name type="scientific">Enterovibrio coralii</name>
    <dbReference type="NCBI Taxonomy" id="294935"/>
    <lineage>
        <taxon>Bacteria</taxon>
        <taxon>Pseudomonadati</taxon>
        <taxon>Pseudomonadota</taxon>
        <taxon>Gammaproteobacteria</taxon>
        <taxon>Vibrionales</taxon>
        <taxon>Vibrionaceae</taxon>
        <taxon>Enterovibrio</taxon>
    </lineage>
</organism>
<sequence length="105" mass="11829">MDHAQYEEYVMTLIVQAGQCRSMLMTAIREAKQGNFDAADTLVAQAKEALKDAHHIQTQLIEYDEGEGKLPVHIVMVHAQDHLMNAVLLMDLAGEIIDLRRVTQQ</sequence>
<dbReference type="GO" id="GO:0009401">
    <property type="term" value="P:phosphoenolpyruvate-dependent sugar phosphotransferase system"/>
    <property type="evidence" value="ECO:0007669"/>
    <property type="project" value="UniProtKB-KW"/>
</dbReference>
<keyword evidence="3" id="KW-0808">Transferase</keyword>
<dbReference type="PROSITE" id="PS51095">
    <property type="entry name" value="PTS_EIIA_TYPE_3"/>
    <property type="match status" value="1"/>
</dbReference>
<dbReference type="GO" id="GO:0016740">
    <property type="term" value="F:transferase activity"/>
    <property type="evidence" value="ECO:0007669"/>
    <property type="project" value="UniProtKB-KW"/>
</dbReference>
<dbReference type="Gene3D" id="1.20.58.80">
    <property type="entry name" value="Phosphotransferase system, lactose/cellobiose-type IIA subunit"/>
    <property type="match status" value="1"/>
</dbReference>
<dbReference type="GO" id="GO:0046872">
    <property type="term" value="F:metal ion binding"/>
    <property type="evidence" value="ECO:0007669"/>
    <property type="project" value="UniProtKB-KW"/>
</dbReference>
<comment type="caution">
    <text evidence="8">The sequence shown here is derived from an EMBL/GenBank/DDBJ whole genome shotgun (WGS) entry which is preliminary data.</text>
</comment>
<dbReference type="InterPro" id="IPR036542">
    <property type="entry name" value="PTS_IIA_lac/cel_sf"/>
</dbReference>
<keyword evidence="9" id="KW-1185">Reference proteome</keyword>
<evidence type="ECO:0000256" key="6">
    <source>
        <dbReference type="PIRSR" id="PIRSR000699-2"/>
    </source>
</evidence>
<feature type="binding site" evidence="6">
    <location>
        <position position="81"/>
    </location>
    <ligand>
        <name>Mg(2+)</name>
        <dbReference type="ChEBI" id="CHEBI:18420"/>
        <note>ligand shared between all trimeric partners</note>
    </ligand>
</feature>
<evidence type="ECO:0000313" key="9">
    <source>
        <dbReference type="Proteomes" id="UP000070529"/>
    </source>
</evidence>
<evidence type="ECO:0000256" key="2">
    <source>
        <dbReference type="ARBA" id="ARBA00022597"/>
    </source>
</evidence>
<feature type="modified residue" description="Phosphohistidine; by HPr" evidence="7">
    <location>
        <position position="78"/>
    </location>
</feature>
<feature type="active site" description="Tele-phosphohistidine intermediate" evidence="5">
    <location>
        <position position="78"/>
    </location>
</feature>
<dbReference type="InterPro" id="IPR003188">
    <property type="entry name" value="PTS_IIA_lac/cel"/>
</dbReference>
<evidence type="ECO:0000313" key="8">
    <source>
        <dbReference type="EMBL" id="KXF82050.1"/>
    </source>
</evidence>
<evidence type="ECO:0000256" key="4">
    <source>
        <dbReference type="ARBA" id="ARBA00022683"/>
    </source>
</evidence>
<evidence type="ECO:0000256" key="1">
    <source>
        <dbReference type="ARBA" id="ARBA00022448"/>
    </source>
</evidence>
<name>A0A135I9C1_9GAMM</name>
<reference evidence="8 9" key="1">
    <citation type="submission" date="2015-11" db="EMBL/GenBank/DDBJ databases">
        <title>Genomic Taxonomy of the Vibrionaceae.</title>
        <authorList>
            <person name="Gomez-Gil B."/>
            <person name="Enciso-Ibarra J."/>
        </authorList>
    </citation>
    <scope>NUCLEOTIDE SEQUENCE [LARGE SCALE GENOMIC DNA]</scope>
    <source>
        <strain evidence="8 9">CAIM 912</strain>
    </source>
</reference>
<dbReference type="SUPFAM" id="SSF46973">
    <property type="entry name" value="Enzyme IIa from lactose specific PTS, IIa-lac"/>
    <property type="match status" value="1"/>
</dbReference>
<proteinExistence type="predicted"/>
<keyword evidence="6" id="KW-0479">Metal-binding</keyword>
<dbReference type="AlphaFoldDB" id="A0A135I9C1"/>
<dbReference type="RefSeq" id="WP_067414749.1">
    <property type="nucleotide sequence ID" value="NZ_LNTY01000030.1"/>
</dbReference>
<protein>
    <submittedName>
        <fullName evidence="8">PTS cellobiose transporter subunit IIA</fullName>
    </submittedName>
</protein>
<accession>A0A135I9C1</accession>
<comment type="cofactor">
    <cofactor evidence="6">
        <name>Mg(2+)</name>
        <dbReference type="ChEBI" id="CHEBI:18420"/>
    </cofactor>
    <text evidence="6">Binds 1 Mg(2+) ion per trimer.</text>
</comment>
<keyword evidence="2" id="KW-0762">Sugar transport</keyword>
<evidence type="ECO:0000256" key="3">
    <source>
        <dbReference type="ARBA" id="ARBA00022679"/>
    </source>
</evidence>
<dbReference type="EMBL" id="LNTY01000030">
    <property type="protein sequence ID" value="KXF82050.1"/>
    <property type="molecule type" value="Genomic_DNA"/>
</dbReference>
<dbReference type="CDD" id="cd00215">
    <property type="entry name" value="PTS_IIA_lac"/>
    <property type="match status" value="1"/>
</dbReference>
<dbReference type="STRING" id="294935.ATN88_19755"/>
<dbReference type="PANTHER" id="PTHR34382">
    <property type="entry name" value="PTS SYSTEM N,N'-DIACETYLCHITOBIOSE-SPECIFIC EIIA COMPONENT"/>
    <property type="match status" value="1"/>
</dbReference>
<keyword evidence="1" id="KW-0813">Transport</keyword>
<dbReference type="Proteomes" id="UP000070529">
    <property type="component" value="Unassembled WGS sequence"/>
</dbReference>
<dbReference type="OrthoDB" id="350602at2"/>
<dbReference type="Pfam" id="PF02255">
    <property type="entry name" value="PTS_IIA"/>
    <property type="match status" value="1"/>
</dbReference>
<keyword evidence="6" id="KW-0460">Magnesium</keyword>